<organism evidence="5 6">
    <name type="scientific">Trichococcus pasteurii</name>
    <dbReference type="NCBI Taxonomy" id="43064"/>
    <lineage>
        <taxon>Bacteria</taxon>
        <taxon>Bacillati</taxon>
        <taxon>Bacillota</taxon>
        <taxon>Bacilli</taxon>
        <taxon>Lactobacillales</taxon>
        <taxon>Carnobacteriaceae</taxon>
        <taxon>Trichococcus</taxon>
    </lineage>
</organism>
<dbReference type="InterPro" id="IPR036291">
    <property type="entry name" value="NAD(P)-bd_dom_sf"/>
</dbReference>
<dbReference type="InterPro" id="IPR002347">
    <property type="entry name" value="SDR_fam"/>
</dbReference>
<dbReference type="AlphaFoldDB" id="A0A1W1IG43"/>
<name>A0A1W1IG43_9LACT</name>
<dbReference type="InterPro" id="IPR057326">
    <property type="entry name" value="KR_dom"/>
</dbReference>
<sequence>MNASGRVFVLANRIVLITGGTRGIGFALAKTFLSVGDRVVITSKTAESIEQAEGDLVQFKDQLWAKRCDVRDRKDCRQLIQDIVQEFDRIDILINNAGICADGQFYKMSGENWDHVTDTNINSLYNVTQPVVKQMMKQPEPSYIYSMTSTAGMYGVFGQANYSASKAAVIGFTYALADEVKRFNIQVNAVSPAAKTDMTIPAIKRAEEECARKGEPFPDYWRIGSSEQVATRIIQLIDSPKTPTGTVFGINGEQVWNYHRPERSEYCI</sequence>
<dbReference type="SUPFAM" id="SSF51735">
    <property type="entry name" value="NAD(P)-binding Rossmann-fold domains"/>
    <property type="match status" value="1"/>
</dbReference>
<evidence type="ECO:0000256" key="3">
    <source>
        <dbReference type="RuleBase" id="RU000363"/>
    </source>
</evidence>
<evidence type="ECO:0000313" key="6">
    <source>
        <dbReference type="Proteomes" id="UP000195985"/>
    </source>
</evidence>
<keyword evidence="6" id="KW-1185">Reference proteome</keyword>
<evidence type="ECO:0000256" key="1">
    <source>
        <dbReference type="ARBA" id="ARBA00006484"/>
    </source>
</evidence>
<dbReference type="Gene3D" id="3.40.50.720">
    <property type="entry name" value="NAD(P)-binding Rossmann-like Domain"/>
    <property type="match status" value="1"/>
</dbReference>
<keyword evidence="2" id="KW-0560">Oxidoreductase</keyword>
<dbReference type="FunFam" id="3.40.50.720:FF:000173">
    <property type="entry name" value="3-oxoacyl-[acyl-carrier protein] reductase"/>
    <property type="match status" value="1"/>
</dbReference>
<dbReference type="PANTHER" id="PTHR42760:SF133">
    <property type="entry name" value="3-OXOACYL-[ACYL-CARRIER-PROTEIN] REDUCTASE"/>
    <property type="match status" value="1"/>
</dbReference>
<gene>
    <name evidence="5" type="ORF">TPAS_1539</name>
</gene>
<protein>
    <submittedName>
        <fullName evidence="5">Short-chain dehydrogenase/reductase sdr</fullName>
    </submittedName>
</protein>
<dbReference type="PRINTS" id="PR00081">
    <property type="entry name" value="GDHRDH"/>
</dbReference>
<dbReference type="EMBL" id="FWEY01000003">
    <property type="protein sequence ID" value="SLM51859.1"/>
    <property type="molecule type" value="Genomic_DNA"/>
</dbReference>
<proteinExistence type="inferred from homology"/>
<dbReference type="SMART" id="SM00822">
    <property type="entry name" value="PKS_KR"/>
    <property type="match status" value="1"/>
</dbReference>
<accession>A0A1W1IG43</accession>
<dbReference type="Proteomes" id="UP000195985">
    <property type="component" value="Unassembled WGS sequence"/>
</dbReference>
<evidence type="ECO:0000259" key="4">
    <source>
        <dbReference type="SMART" id="SM00822"/>
    </source>
</evidence>
<evidence type="ECO:0000313" key="5">
    <source>
        <dbReference type="EMBL" id="SLM51859.1"/>
    </source>
</evidence>
<dbReference type="PRINTS" id="PR00080">
    <property type="entry name" value="SDRFAMILY"/>
</dbReference>
<dbReference type="GO" id="GO:0016616">
    <property type="term" value="F:oxidoreductase activity, acting on the CH-OH group of donors, NAD or NADP as acceptor"/>
    <property type="evidence" value="ECO:0007669"/>
    <property type="project" value="TreeGrafter"/>
</dbReference>
<comment type="similarity">
    <text evidence="1 3">Belongs to the short-chain dehydrogenases/reductases (SDR) family.</text>
</comment>
<reference evidence="6" key="1">
    <citation type="submission" date="2016-04" db="EMBL/GenBank/DDBJ databases">
        <authorList>
            <person name="Strepis N."/>
        </authorList>
    </citation>
    <scope>NUCLEOTIDE SEQUENCE [LARGE SCALE GENOMIC DNA]</scope>
</reference>
<dbReference type="InterPro" id="IPR020904">
    <property type="entry name" value="Sc_DH/Rdtase_CS"/>
</dbReference>
<dbReference type="STRING" id="43064.SAMN04488086_10661"/>
<dbReference type="PROSITE" id="PS00061">
    <property type="entry name" value="ADH_SHORT"/>
    <property type="match status" value="1"/>
</dbReference>
<dbReference type="PANTHER" id="PTHR42760">
    <property type="entry name" value="SHORT-CHAIN DEHYDROGENASES/REDUCTASES FAMILY MEMBER"/>
    <property type="match status" value="1"/>
</dbReference>
<evidence type="ECO:0000256" key="2">
    <source>
        <dbReference type="ARBA" id="ARBA00023002"/>
    </source>
</evidence>
<feature type="domain" description="Ketoreductase" evidence="4">
    <location>
        <begin position="13"/>
        <end position="226"/>
    </location>
</feature>
<dbReference type="Pfam" id="PF00106">
    <property type="entry name" value="adh_short"/>
    <property type="match status" value="1"/>
</dbReference>